<proteinExistence type="predicted"/>
<dbReference type="OrthoDB" id="4771106at2759"/>
<gene>
    <name evidence="2" type="ORF">DL764_007935</name>
</gene>
<evidence type="ECO:0000313" key="3">
    <source>
        <dbReference type="Proteomes" id="UP000293360"/>
    </source>
</evidence>
<comment type="caution">
    <text evidence="2">The sequence shown here is derived from an EMBL/GenBank/DDBJ whole genome shotgun (WGS) entry which is preliminary data.</text>
</comment>
<keyword evidence="3" id="KW-1185">Reference proteome</keyword>
<feature type="compositionally biased region" description="Acidic residues" evidence="1">
    <location>
        <begin position="148"/>
        <end position="160"/>
    </location>
</feature>
<organism evidence="2 3">
    <name type="scientific">Monosporascus ibericus</name>
    <dbReference type="NCBI Taxonomy" id="155417"/>
    <lineage>
        <taxon>Eukaryota</taxon>
        <taxon>Fungi</taxon>
        <taxon>Dikarya</taxon>
        <taxon>Ascomycota</taxon>
        <taxon>Pezizomycotina</taxon>
        <taxon>Sordariomycetes</taxon>
        <taxon>Xylariomycetidae</taxon>
        <taxon>Xylariales</taxon>
        <taxon>Xylariales incertae sedis</taxon>
        <taxon>Monosporascus</taxon>
    </lineage>
</organism>
<feature type="compositionally biased region" description="Polar residues" evidence="1">
    <location>
        <begin position="123"/>
        <end position="132"/>
    </location>
</feature>
<sequence length="172" mass="18962">MAEDHSHKKGCKPIPDSKKPIDIWAAVSQVITKVTLAADLDINHYELWNQYVSGLIGLITRKPFSIFAREEVPPPRSLDRRLVFTGSVSPMNLRGLWAMAEEALEQERHQPASQREQGDPTPSELSTRTRVQSSSSATPTGGGAVLGPEEDIYGVSDDEERGGAVKFKKTKH</sequence>
<accession>A0A4Q4T277</accession>
<name>A0A4Q4T277_9PEZI</name>
<protein>
    <submittedName>
        <fullName evidence="2">Uncharacterized protein</fullName>
    </submittedName>
</protein>
<feature type="region of interest" description="Disordered" evidence="1">
    <location>
        <begin position="105"/>
        <end position="172"/>
    </location>
</feature>
<evidence type="ECO:0000256" key="1">
    <source>
        <dbReference type="SAM" id="MobiDB-lite"/>
    </source>
</evidence>
<dbReference type="EMBL" id="QJNU01000582">
    <property type="protein sequence ID" value="RYO93800.1"/>
    <property type="molecule type" value="Genomic_DNA"/>
</dbReference>
<dbReference type="Proteomes" id="UP000293360">
    <property type="component" value="Unassembled WGS sequence"/>
</dbReference>
<reference evidence="2 3" key="1">
    <citation type="submission" date="2018-06" db="EMBL/GenBank/DDBJ databases">
        <title>Complete Genomes of Monosporascus.</title>
        <authorList>
            <person name="Robinson A.J."/>
            <person name="Natvig D.O."/>
        </authorList>
    </citation>
    <scope>NUCLEOTIDE SEQUENCE [LARGE SCALE GENOMIC DNA]</scope>
    <source>
        <strain evidence="2 3">CBS 110550</strain>
    </source>
</reference>
<dbReference type="AlphaFoldDB" id="A0A4Q4T277"/>
<evidence type="ECO:0000313" key="2">
    <source>
        <dbReference type="EMBL" id="RYO93800.1"/>
    </source>
</evidence>